<evidence type="ECO:0000313" key="4">
    <source>
        <dbReference type="Proteomes" id="UP000824214"/>
    </source>
</evidence>
<keyword evidence="2" id="KW-0812">Transmembrane</keyword>
<organism evidence="3 4">
    <name type="scientific">Candidatus Acutalibacter ornithocaccae</name>
    <dbReference type="NCBI Taxonomy" id="2838416"/>
    <lineage>
        <taxon>Bacteria</taxon>
        <taxon>Bacillati</taxon>
        <taxon>Bacillota</taxon>
        <taxon>Clostridia</taxon>
        <taxon>Eubacteriales</taxon>
        <taxon>Acutalibacteraceae</taxon>
        <taxon>Acutalibacter</taxon>
    </lineage>
</organism>
<dbReference type="GO" id="GO:0016998">
    <property type="term" value="P:cell wall macromolecule catabolic process"/>
    <property type="evidence" value="ECO:0007669"/>
    <property type="project" value="InterPro"/>
</dbReference>
<dbReference type="PANTHER" id="PTHR34135:SF2">
    <property type="entry name" value="LYSOZYME"/>
    <property type="match status" value="1"/>
</dbReference>
<evidence type="ECO:0000256" key="2">
    <source>
        <dbReference type="SAM" id="Phobius"/>
    </source>
</evidence>
<evidence type="ECO:0000313" key="3">
    <source>
        <dbReference type="EMBL" id="HJB36638.1"/>
    </source>
</evidence>
<dbReference type="GO" id="GO:0016052">
    <property type="term" value="P:carbohydrate catabolic process"/>
    <property type="evidence" value="ECO:0007669"/>
    <property type="project" value="TreeGrafter"/>
</dbReference>
<dbReference type="Gene3D" id="3.20.20.80">
    <property type="entry name" value="Glycosidases"/>
    <property type="match status" value="1"/>
</dbReference>
<evidence type="ECO:0000256" key="1">
    <source>
        <dbReference type="ARBA" id="ARBA00010646"/>
    </source>
</evidence>
<gene>
    <name evidence="3" type="ORF">H9942_01040</name>
</gene>
<name>A0A9D2LXM6_9FIRM</name>
<dbReference type="PANTHER" id="PTHR34135">
    <property type="entry name" value="LYSOZYME"/>
    <property type="match status" value="1"/>
</dbReference>
<reference evidence="3" key="2">
    <citation type="submission" date="2021-04" db="EMBL/GenBank/DDBJ databases">
        <authorList>
            <person name="Gilroy R."/>
        </authorList>
    </citation>
    <scope>NUCLEOTIDE SEQUENCE</scope>
    <source>
        <strain evidence="3">ChiBcolR8-3208</strain>
    </source>
</reference>
<dbReference type="PROSITE" id="PS51904">
    <property type="entry name" value="GLYCOSYL_HYDROL_F25_2"/>
    <property type="match status" value="1"/>
</dbReference>
<protein>
    <submittedName>
        <fullName evidence="3">Glycoside hydrolase family 25 protein</fullName>
    </submittedName>
</protein>
<dbReference type="InterPro" id="IPR017853">
    <property type="entry name" value="GH"/>
</dbReference>
<feature type="transmembrane region" description="Helical" evidence="2">
    <location>
        <begin position="16"/>
        <end position="40"/>
    </location>
</feature>
<comment type="caution">
    <text evidence="3">The sequence shown here is derived from an EMBL/GenBank/DDBJ whole genome shotgun (WGS) entry which is preliminary data.</text>
</comment>
<dbReference type="SUPFAM" id="SSF51445">
    <property type="entry name" value="(Trans)glycosidases"/>
    <property type="match status" value="1"/>
</dbReference>
<dbReference type="InterPro" id="IPR002053">
    <property type="entry name" value="Glyco_hydro_25"/>
</dbReference>
<dbReference type="GO" id="GO:0009253">
    <property type="term" value="P:peptidoglycan catabolic process"/>
    <property type="evidence" value="ECO:0007669"/>
    <property type="project" value="InterPro"/>
</dbReference>
<proteinExistence type="inferred from homology"/>
<sequence>MASRHSKQQQQQKVNPVLLATSAAVALVVVMVVVAISLVGGGGQGQEEESSGTGVPEGMVLVNDLYEGQRLVPDFDMDLNQYDTEKFVEENGFIRYQDGKAVAGVDVSEHQGTIDWQQVKDAGFEYAILRVGYRGMTEGGLNVDSTFEQNYQGAIAAGLKVGVYFFSQAITQEEAREEAQYVLDTLDGRELDYPVVFDWEIPIPSEQLPAEDLRAYDISGEVVTAMAKAFCQEIRSNGYTPCVYTNKSMAYNTFNLEELKDFPLWYAEYQPAPSLYYHFQMWQYSASGTVPGIAGSVDLNICFEPY</sequence>
<dbReference type="AlphaFoldDB" id="A0A9D2LXM6"/>
<keyword evidence="2" id="KW-1133">Transmembrane helix</keyword>
<reference evidence="3" key="1">
    <citation type="journal article" date="2021" name="PeerJ">
        <title>Extensive microbial diversity within the chicken gut microbiome revealed by metagenomics and culture.</title>
        <authorList>
            <person name="Gilroy R."/>
            <person name="Ravi A."/>
            <person name="Getino M."/>
            <person name="Pursley I."/>
            <person name="Horton D.L."/>
            <person name="Alikhan N.F."/>
            <person name="Baker D."/>
            <person name="Gharbi K."/>
            <person name="Hall N."/>
            <person name="Watson M."/>
            <person name="Adriaenssens E.M."/>
            <person name="Foster-Nyarko E."/>
            <person name="Jarju S."/>
            <person name="Secka A."/>
            <person name="Antonio M."/>
            <person name="Oren A."/>
            <person name="Chaudhuri R.R."/>
            <person name="La Ragione R."/>
            <person name="Hildebrand F."/>
            <person name="Pallen M.J."/>
        </authorList>
    </citation>
    <scope>NUCLEOTIDE SEQUENCE</scope>
    <source>
        <strain evidence="3">ChiBcolR8-3208</strain>
    </source>
</reference>
<dbReference type="CDD" id="cd06414">
    <property type="entry name" value="GH25_LytC-like"/>
    <property type="match status" value="1"/>
</dbReference>
<accession>A0A9D2LXM6</accession>
<dbReference type="Pfam" id="PF01183">
    <property type="entry name" value="Glyco_hydro_25"/>
    <property type="match status" value="1"/>
</dbReference>
<dbReference type="Proteomes" id="UP000824214">
    <property type="component" value="Unassembled WGS sequence"/>
</dbReference>
<keyword evidence="3" id="KW-0378">Hydrolase</keyword>
<dbReference type="GO" id="GO:0003796">
    <property type="term" value="F:lysozyme activity"/>
    <property type="evidence" value="ECO:0007669"/>
    <property type="project" value="InterPro"/>
</dbReference>
<dbReference type="EMBL" id="DWXZ01000014">
    <property type="protein sequence ID" value="HJB36638.1"/>
    <property type="molecule type" value="Genomic_DNA"/>
</dbReference>
<keyword evidence="2" id="KW-0472">Membrane</keyword>
<comment type="similarity">
    <text evidence="1">Belongs to the glycosyl hydrolase 25 family.</text>
</comment>